<name>A0A9N8EVD4_9STRA</name>
<reference evidence="4" key="1">
    <citation type="submission" date="2020-06" db="EMBL/GenBank/DDBJ databases">
        <authorList>
            <consortium name="Plant Systems Biology data submission"/>
        </authorList>
    </citation>
    <scope>NUCLEOTIDE SEQUENCE</scope>
    <source>
        <strain evidence="4">D6</strain>
    </source>
</reference>
<feature type="region of interest" description="Disordered" evidence="1">
    <location>
        <begin position="264"/>
        <end position="287"/>
    </location>
</feature>
<feature type="compositionally biased region" description="Polar residues" evidence="1">
    <location>
        <begin position="269"/>
        <end position="283"/>
    </location>
</feature>
<dbReference type="OrthoDB" id="205673at2759"/>
<evidence type="ECO:0000313" key="5">
    <source>
        <dbReference type="Proteomes" id="UP001153069"/>
    </source>
</evidence>
<feature type="transmembrane region" description="Helical" evidence="2">
    <location>
        <begin position="741"/>
        <end position="768"/>
    </location>
</feature>
<feature type="signal peptide" evidence="3">
    <location>
        <begin position="1"/>
        <end position="25"/>
    </location>
</feature>
<feature type="region of interest" description="Disordered" evidence="1">
    <location>
        <begin position="547"/>
        <end position="585"/>
    </location>
</feature>
<proteinExistence type="predicted"/>
<protein>
    <submittedName>
        <fullName evidence="4">Uncharacterized protein</fullName>
    </submittedName>
</protein>
<accession>A0A9N8EVD4</accession>
<feature type="compositionally biased region" description="Polar residues" evidence="1">
    <location>
        <begin position="817"/>
        <end position="835"/>
    </location>
</feature>
<organism evidence="4 5">
    <name type="scientific">Seminavis robusta</name>
    <dbReference type="NCBI Taxonomy" id="568900"/>
    <lineage>
        <taxon>Eukaryota</taxon>
        <taxon>Sar</taxon>
        <taxon>Stramenopiles</taxon>
        <taxon>Ochrophyta</taxon>
        <taxon>Bacillariophyta</taxon>
        <taxon>Bacillariophyceae</taxon>
        <taxon>Bacillariophycidae</taxon>
        <taxon>Naviculales</taxon>
        <taxon>Naviculaceae</taxon>
        <taxon>Seminavis</taxon>
    </lineage>
</organism>
<gene>
    <name evidence="4" type="ORF">SEMRO_1723_G293640.1</name>
</gene>
<keyword evidence="3" id="KW-0732">Signal</keyword>
<evidence type="ECO:0000256" key="3">
    <source>
        <dbReference type="SAM" id="SignalP"/>
    </source>
</evidence>
<dbReference type="EMBL" id="CAICTM010001721">
    <property type="protein sequence ID" value="CAB9525764.1"/>
    <property type="molecule type" value="Genomic_DNA"/>
</dbReference>
<keyword evidence="5" id="KW-1185">Reference proteome</keyword>
<keyword evidence="2" id="KW-1133">Transmembrane helix</keyword>
<comment type="caution">
    <text evidence="4">The sequence shown here is derived from an EMBL/GenBank/DDBJ whole genome shotgun (WGS) entry which is preliminary data.</text>
</comment>
<feature type="region of interest" description="Disordered" evidence="1">
    <location>
        <begin position="809"/>
        <end position="835"/>
    </location>
</feature>
<sequence>MNGIRRSFCIAGFLSRLWLICPILAVDVRLIERHHWNDTSLVQLVENLRQVIVVQPQDPTRKSSKDDDKNNNMTLTFPLPCAYEQSLGHDDYHHYYKYWIQESTSSLLAAKALAKTARKTRPRLDDFAWDMMDALLLQPEQLNKKEDGGTTSSSWFFQSQGLLPKYWYIATKEQQEQHEVLPMRIELEAVTNNTASGERFTHPPYVHGTRFPHWSLFAGNTKDLNVTLDLDGSSLMQSSHRLSAIPLHASMLWGMVLAVIPPEQDKDNNNPQDFLRQQNSQPSQHHRPYSYVYKENPKWWDRVYAYYQRIFRHHAYLHQVVMRGCSQKQKQQQTSSVPCYNILHPWESLIDPTSPTWATALAPIMRRIQQESWTPPFSIPRQVRESYDFPKQNPLVYDAMIYLLVEGWNTVNISKACPANETTNHGTPSACGEDAIWNATSSFAMLDVGYAAVLAQADDDLYRLAQILERVLPDASLSQQMSILETWQLDNARLLQQVLWNPQYQTYMSKYYNSQQQKMEWLDTVAVSNNLLPFWNVAATGDIVDADDNSADDDDLSGNKKRKQKRQPNSGKMEHDDNDDDPANSKKLSALAREHWQDLSLQLLRRDGRFAFDCGSFPIWSMGCQDSVGHNESHPIIQPIVNYLVSSGLFQSDKMEIFSNYLSGQSLSLFVRPNMDIDSTSRRGPTYFGEAFGVETPYPNLAACDICGNTSTITAAIVYNFRSPDPTHANRLPLPPIRRSWVITLVTIELFVAFSIGVSCLVVSFSLVRKLQRLVDEEELVGWEDETMSNGAVVGGSYYASTATNEDAPEVSPAVAATTSGTSPLLDTKDNATTGSATETAMGAQSFFSSIGLN</sequence>
<feature type="compositionally biased region" description="Acidic residues" evidence="1">
    <location>
        <begin position="547"/>
        <end position="556"/>
    </location>
</feature>
<feature type="chain" id="PRO_5040337773" evidence="3">
    <location>
        <begin position="26"/>
        <end position="854"/>
    </location>
</feature>
<keyword evidence="2" id="KW-0812">Transmembrane</keyword>
<evidence type="ECO:0000313" key="4">
    <source>
        <dbReference type="EMBL" id="CAB9525764.1"/>
    </source>
</evidence>
<evidence type="ECO:0000256" key="2">
    <source>
        <dbReference type="SAM" id="Phobius"/>
    </source>
</evidence>
<dbReference type="AlphaFoldDB" id="A0A9N8EVD4"/>
<dbReference type="Proteomes" id="UP001153069">
    <property type="component" value="Unassembled WGS sequence"/>
</dbReference>
<evidence type="ECO:0000256" key="1">
    <source>
        <dbReference type="SAM" id="MobiDB-lite"/>
    </source>
</evidence>
<keyword evidence="2" id="KW-0472">Membrane</keyword>